<dbReference type="Pfam" id="PF07885">
    <property type="entry name" value="Ion_trans_2"/>
    <property type="match status" value="1"/>
</dbReference>
<evidence type="ECO:0000313" key="3">
    <source>
        <dbReference type="EMBL" id="TEA36343.1"/>
    </source>
</evidence>
<name>A0A484GKY9_SOUCH</name>
<reference evidence="3 4" key="1">
    <citation type="journal article" date="2018" name="Genomics">
        <title>Molecular footprints of inshore aquatic adaptation in Indo-Pacific humpback dolphin (Sousa chinensis).</title>
        <authorList>
            <person name="Ming Y."/>
            <person name="Jian J."/>
            <person name="Yu F."/>
            <person name="Yu X."/>
            <person name="Wang J."/>
            <person name="Liu W."/>
        </authorList>
    </citation>
    <scope>NUCLEOTIDE SEQUENCE [LARGE SCALE GENOMIC DNA]</scope>
    <source>
        <strain evidence="3">MY-2018</strain>
        <tissue evidence="3">Skin</tissue>
    </source>
</reference>
<dbReference type="Proteomes" id="UP000295264">
    <property type="component" value="Unassembled WGS sequence"/>
</dbReference>
<feature type="transmembrane region" description="Helical" evidence="1">
    <location>
        <begin position="25"/>
        <end position="47"/>
    </location>
</feature>
<feature type="non-terminal residue" evidence="3">
    <location>
        <position position="1"/>
    </location>
</feature>
<evidence type="ECO:0000313" key="4">
    <source>
        <dbReference type="Proteomes" id="UP000295264"/>
    </source>
</evidence>
<keyword evidence="4" id="KW-1185">Reference proteome</keyword>
<evidence type="ECO:0000259" key="2">
    <source>
        <dbReference type="Pfam" id="PF07885"/>
    </source>
</evidence>
<feature type="non-terminal residue" evidence="3">
    <location>
        <position position="51"/>
    </location>
</feature>
<dbReference type="AlphaFoldDB" id="A0A484GKY9"/>
<accession>A0A484GKY9</accession>
<keyword evidence="1" id="KW-1133">Transmembrane helix</keyword>
<sequence length="51" mass="5497">WTVITLTTVGYGDVYPLSALRQLNAAVTATVGLCTSVVLVPVLLVCFQCYY</sequence>
<keyword evidence="1" id="KW-0472">Membrane</keyword>
<protein>
    <recommendedName>
        <fullName evidence="2">Potassium channel domain-containing protein</fullName>
    </recommendedName>
</protein>
<feature type="domain" description="Potassium channel" evidence="2">
    <location>
        <begin position="1"/>
        <end position="44"/>
    </location>
</feature>
<comment type="caution">
    <text evidence="3">The sequence shown here is derived from an EMBL/GenBank/DDBJ whole genome shotgun (WGS) entry which is preliminary data.</text>
</comment>
<dbReference type="EMBL" id="QWLN02006613">
    <property type="protein sequence ID" value="TEA36343.1"/>
    <property type="molecule type" value="Genomic_DNA"/>
</dbReference>
<dbReference type="InterPro" id="IPR013099">
    <property type="entry name" value="K_chnl_dom"/>
</dbReference>
<gene>
    <name evidence="3" type="ORF">DBR06_SOUSAS45410002</name>
</gene>
<proteinExistence type="predicted"/>
<organism evidence="3 4">
    <name type="scientific">Sousa chinensis</name>
    <name type="common">Indo-pacific humpbacked dolphin</name>
    <name type="synonym">Steno chinensis</name>
    <dbReference type="NCBI Taxonomy" id="103600"/>
    <lineage>
        <taxon>Eukaryota</taxon>
        <taxon>Metazoa</taxon>
        <taxon>Chordata</taxon>
        <taxon>Craniata</taxon>
        <taxon>Vertebrata</taxon>
        <taxon>Euteleostomi</taxon>
        <taxon>Mammalia</taxon>
        <taxon>Eutheria</taxon>
        <taxon>Laurasiatheria</taxon>
        <taxon>Artiodactyla</taxon>
        <taxon>Whippomorpha</taxon>
        <taxon>Cetacea</taxon>
        <taxon>Odontoceti</taxon>
        <taxon>Delphinidae</taxon>
        <taxon>Sousa</taxon>
    </lineage>
</organism>
<dbReference type="Gene3D" id="1.10.287.70">
    <property type="match status" value="1"/>
</dbReference>
<keyword evidence="1" id="KW-0812">Transmembrane</keyword>
<dbReference type="SUPFAM" id="SSF81324">
    <property type="entry name" value="Voltage-gated potassium channels"/>
    <property type="match status" value="1"/>
</dbReference>
<evidence type="ECO:0000256" key="1">
    <source>
        <dbReference type="SAM" id="Phobius"/>
    </source>
</evidence>